<accession>A0A8H3TZT2</accession>
<keyword evidence="1 2" id="KW-0694">RNA-binding</keyword>
<dbReference type="GO" id="GO:0016442">
    <property type="term" value="C:RISC complex"/>
    <property type="evidence" value="ECO:0007669"/>
    <property type="project" value="TreeGrafter"/>
</dbReference>
<proteinExistence type="predicted"/>
<dbReference type="PROSITE" id="PS50137">
    <property type="entry name" value="DS_RBD"/>
    <property type="match status" value="2"/>
</dbReference>
<dbReference type="EMBL" id="WNWQ01002128">
    <property type="protein sequence ID" value="KAE9961201.1"/>
    <property type="molecule type" value="Genomic_DNA"/>
</dbReference>
<evidence type="ECO:0000313" key="6">
    <source>
        <dbReference type="Proteomes" id="UP000433883"/>
    </source>
</evidence>
<reference evidence="5 6" key="1">
    <citation type="submission" date="2019-11" db="EMBL/GenBank/DDBJ databases">
        <title>Venturia inaequalis Genome Resource.</title>
        <authorList>
            <person name="Lichtner F.J."/>
        </authorList>
    </citation>
    <scope>NUCLEOTIDE SEQUENCE [LARGE SCALE GENOMIC DNA]</scope>
    <source>
        <strain evidence="5">Bline_iso_100314</strain>
    </source>
</reference>
<dbReference type="AlphaFoldDB" id="A0A8H3TZT2"/>
<name>A0A8H3TZT2_VENIN</name>
<feature type="domain" description="DRBM" evidence="4">
    <location>
        <begin position="159"/>
        <end position="225"/>
    </location>
</feature>
<evidence type="ECO:0000256" key="3">
    <source>
        <dbReference type="SAM" id="MobiDB-lite"/>
    </source>
</evidence>
<dbReference type="GO" id="GO:0070920">
    <property type="term" value="P:regulation of regulatory ncRNA processing"/>
    <property type="evidence" value="ECO:0007669"/>
    <property type="project" value="TreeGrafter"/>
</dbReference>
<dbReference type="SUPFAM" id="SSF54768">
    <property type="entry name" value="dsRNA-binding domain-like"/>
    <property type="match status" value="3"/>
</dbReference>
<dbReference type="GO" id="GO:0070578">
    <property type="term" value="C:RISC-loading complex"/>
    <property type="evidence" value="ECO:0007669"/>
    <property type="project" value="TreeGrafter"/>
</dbReference>
<dbReference type="InterPro" id="IPR014720">
    <property type="entry name" value="dsRBD_dom"/>
</dbReference>
<dbReference type="CDD" id="cd00048">
    <property type="entry name" value="DSRM_SF"/>
    <property type="match status" value="2"/>
</dbReference>
<evidence type="ECO:0000256" key="2">
    <source>
        <dbReference type="PROSITE-ProRule" id="PRU00266"/>
    </source>
</evidence>
<evidence type="ECO:0000313" key="5">
    <source>
        <dbReference type="EMBL" id="KAE9961201.1"/>
    </source>
</evidence>
<sequence>MAERNTGFGGLELLDTATEITKWNNEAHAIGLKVLEEREKEERARQEEKARLKRPMHSLNFTPVPAAKAIVAENVAKLYLLVQKRNITPVFEFTELGIQSFGATLKISDRVFTAEGPFSSKKEAKETVARLGVEFLTDNPELSNRLRKAGGGVPSGGQGVVTELNLRCQKLKMAVPEYTLPETAKGQFSATLVLGGMSFEEKGPFTSKKLAKEAVAKHGLTHLENASLPAAAGASSVELSAKLHSFIDRHRLDPAKFEITELGVTPLKYRVQLHLDGETIQNAGPFSTKQEAQNAITIQALVFLEQKYRANEENWVELLNIFAQSSIKQPPTYEDFQETSTRQNLWSSEVSIALRPQQPFGRRDLPFGSKKLARQNAAREAILWLREHDHLREDGPPKKKQKKQSSSVSSSSGSNRGDADIGISYAQQVNDLCTRHTIPVPTYDITPSSPTSPFYSAHARFTPGTIANGRPIGRVENIFGRRNAKEAVARNLVRYLEEHVREVGEVDRVLLREAGLGRFVELGG</sequence>
<dbReference type="GO" id="GO:0005737">
    <property type="term" value="C:cytoplasm"/>
    <property type="evidence" value="ECO:0007669"/>
    <property type="project" value="TreeGrafter"/>
</dbReference>
<evidence type="ECO:0000256" key="1">
    <source>
        <dbReference type="ARBA" id="ARBA00022884"/>
    </source>
</evidence>
<dbReference type="SMART" id="SM00358">
    <property type="entry name" value="DSRM"/>
    <property type="match status" value="4"/>
</dbReference>
<dbReference type="GO" id="GO:0030422">
    <property type="term" value="P:siRNA processing"/>
    <property type="evidence" value="ECO:0007669"/>
    <property type="project" value="TreeGrafter"/>
</dbReference>
<organism evidence="5 6">
    <name type="scientific">Venturia inaequalis</name>
    <name type="common">Apple scab fungus</name>
    <dbReference type="NCBI Taxonomy" id="5025"/>
    <lineage>
        <taxon>Eukaryota</taxon>
        <taxon>Fungi</taxon>
        <taxon>Dikarya</taxon>
        <taxon>Ascomycota</taxon>
        <taxon>Pezizomycotina</taxon>
        <taxon>Dothideomycetes</taxon>
        <taxon>Pleosporomycetidae</taxon>
        <taxon>Venturiales</taxon>
        <taxon>Venturiaceae</taxon>
        <taxon>Venturia</taxon>
    </lineage>
</organism>
<dbReference type="GO" id="GO:0003725">
    <property type="term" value="F:double-stranded RNA binding"/>
    <property type="evidence" value="ECO:0007669"/>
    <property type="project" value="TreeGrafter"/>
</dbReference>
<gene>
    <name evidence="5" type="ORF">BLS_003247</name>
</gene>
<dbReference type="Proteomes" id="UP000433883">
    <property type="component" value="Unassembled WGS sequence"/>
</dbReference>
<feature type="domain" description="DRBM" evidence="4">
    <location>
        <begin position="73"/>
        <end position="138"/>
    </location>
</feature>
<protein>
    <recommendedName>
        <fullName evidence="4">DRBM domain-containing protein</fullName>
    </recommendedName>
</protein>
<dbReference type="PANTHER" id="PTHR46205">
    <property type="entry name" value="LOQUACIOUS, ISOFORM B"/>
    <property type="match status" value="1"/>
</dbReference>
<dbReference type="GO" id="GO:0035197">
    <property type="term" value="F:siRNA binding"/>
    <property type="evidence" value="ECO:0007669"/>
    <property type="project" value="TreeGrafter"/>
</dbReference>
<dbReference type="GO" id="GO:0005634">
    <property type="term" value="C:nucleus"/>
    <property type="evidence" value="ECO:0007669"/>
    <property type="project" value="TreeGrafter"/>
</dbReference>
<dbReference type="Gene3D" id="3.30.160.20">
    <property type="match status" value="3"/>
</dbReference>
<evidence type="ECO:0000259" key="4">
    <source>
        <dbReference type="PROSITE" id="PS50137"/>
    </source>
</evidence>
<feature type="region of interest" description="Disordered" evidence="3">
    <location>
        <begin position="389"/>
        <end position="420"/>
    </location>
</feature>
<comment type="caution">
    <text evidence="5">The sequence shown here is derived from an EMBL/GenBank/DDBJ whole genome shotgun (WGS) entry which is preliminary data.</text>
</comment>
<feature type="compositionally biased region" description="Low complexity" evidence="3">
    <location>
        <begin position="404"/>
        <end position="414"/>
    </location>
</feature>
<dbReference type="PANTHER" id="PTHR46205:SF3">
    <property type="entry name" value="LOQUACIOUS, ISOFORM B"/>
    <property type="match status" value="1"/>
</dbReference>
<dbReference type="InterPro" id="IPR051247">
    <property type="entry name" value="RLC_Component"/>
</dbReference>